<proteinExistence type="inferred from homology"/>
<evidence type="ECO:0000313" key="3">
    <source>
        <dbReference type="EMBL" id="MBI1622100.1"/>
    </source>
</evidence>
<comment type="similarity">
    <text evidence="1">Belongs to the YciI family.</text>
</comment>
<evidence type="ECO:0000256" key="1">
    <source>
        <dbReference type="ARBA" id="ARBA00007689"/>
    </source>
</evidence>
<keyword evidence="4" id="KW-1185">Reference proteome</keyword>
<dbReference type="SUPFAM" id="SSF54909">
    <property type="entry name" value="Dimeric alpha+beta barrel"/>
    <property type="match status" value="1"/>
</dbReference>
<evidence type="ECO:0000313" key="4">
    <source>
        <dbReference type="Proteomes" id="UP000601789"/>
    </source>
</evidence>
<gene>
    <name evidence="3" type="ORF">IOD40_15685</name>
</gene>
<feature type="domain" description="YCII-related" evidence="2">
    <location>
        <begin position="1"/>
        <end position="89"/>
    </location>
</feature>
<organism evidence="3 4">
    <name type="scientific">Aquamicrobium zhengzhouense</name>
    <dbReference type="NCBI Taxonomy" id="2781738"/>
    <lineage>
        <taxon>Bacteria</taxon>
        <taxon>Pseudomonadati</taxon>
        <taxon>Pseudomonadota</taxon>
        <taxon>Alphaproteobacteria</taxon>
        <taxon>Hyphomicrobiales</taxon>
        <taxon>Phyllobacteriaceae</taxon>
        <taxon>Aquamicrobium</taxon>
    </lineage>
</organism>
<protein>
    <recommendedName>
        <fullName evidence="2">YCII-related domain-containing protein</fullName>
    </recommendedName>
</protein>
<dbReference type="Proteomes" id="UP000601789">
    <property type="component" value="Unassembled WGS sequence"/>
</dbReference>
<name>A0ABS0SFM2_9HYPH</name>
<sequence length="97" mass="10780">MIFTFIGRDKPGHLETRLSNRPEHVDYLNGLNANGKLKFAGPFLNEEGKPIGSLVAIEAADRAEAEAIFAADPYAKAGLFESTELYPWNWLFNKPEA</sequence>
<dbReference type="InterPro" id="IPR011008">
    <property type="entry name" value="Dimeric_a/b-barrel"/>
</dbReference>
<dbReference type="PANTHER" id="PTHR33606:SF3">
    <property type="entry name" value="PROTEIN YCII"/>
    <property type="match status" value="1"/>
</dbReference>
<dbReference type="NCBIfam" id="NF009502">
    <property type="entry name" value="PRK12863.1-1"/>
    <property type="match status" value="1"/>
</dbReference>
<dbReference type="InterPro" id="IPR051807">
    <property type="entry name" value="Sec-metab_biosynth-assoc"/>
</dbReference>
<dbReference type="PANTHER" id="PTHR33606">
    <property type="entry name" value="PROTEIN YCII"/>
    <property type="match status" value="1"/>
</dbReference>
<dbReference type="Pfam" id="PF03795">
    <property type="entry name" value="YCII"/>
    <property type="match status" value="1"/>
</dbReference>
<dbReference type="Gene3D" id="3.30.70.1060">
    <property type="entry name" value="Dimeric alpha+beta barrel"/>
    <property type="match status" value="1"/>
</dbReference>
<dbReference type="InterPro" id="IPR005545">
    <property type="entry name" value="YCII"/>
</dbReference>
<comment type="caution">
    <text evidence="3">The sequence shown here is derived from an EMBL/GenBank/DDBJ whole genome shotgun (WGS) entry which is preliminary data.</text>
</comment>
<dbReference type="EMBL" id="JADGMQ010000013">
    <property type="protein sequence ID" value="MBI1622100.1"/>
    <property type="molecule type" value="Genomic_DNA"/>
</dbReference>
<evidence type="ECO:0000259" key="2">
    <source>
        <dbReference type="Pfam" id="PF03795"/>
    </source>
</evidence>
<accession>A0ABS0SFM2</accession>
<reference evidence="3 4" key="1">
    <citation type="submission" date="2020-10" db="EMBL/GenBank/DDBJ databases">
        <title>Aquamicrobium zhengzhouensis sp. nov., a exopolysaccharide producing bacterium isolated from farmland soil.</title>
        <authorList>
            <person name="Wang X."/>
        </authorList>
    </citation>
    <scope>NUCLEOTIDE SEQUENCE [LARGE SCALE GENOMIC DNA]</scope>
    <source>
        <strain evidence="4">cd-1</strain>
    </source>
</reference>
<dbReference type="RefSeq" id="WP_198477639.1">
    <property type="nucleotide sequence ID" value="NZ_JADGMQ010000013.1"/>
</dbReference>